<dbReference type="AlphaFoldDB" id="A0A2P5CRM9"/>
<protein>
    <submittedName>
        <fullName evidence="3">Pentatricopeptide repeat</fullName>
    </submittedName>
</protein>
<comment type="similarity">
    <text evidence="1">Belongs to the PPR family. P subfamily.</text>
</comment>
<dbReference type="Proteomes" id="UP000237000">
    <property type="component" value="Unassembled WGS sequence"/>
</dbReference>
<sequence>MPERGVDPDVMCYNVLIFMGCSEKGTLRRLMRFGRGCWNGQPFQNVNGAEKVYKEKVESGVLPDIVTYNAMLIRFCRNVVSYNTLLKGLFENGMVEEANFYLGTFA</sequence>
<evidence type="ECO:0000256" key="1">
    <source>
        <dbReference type="ARBA" id="ARBA00007626"/>
    </source>
</evidence>
<dbReference type="PROSITE" id="PS51257">
    <property type="entry name" value="PROKAR_LIPOPROTEIN"/>
    <property type="match status" value="1"/>
</dbReference>
<organism evidence="3 4">
    <name type="scientific">Trema orientale</name>
    <name type="common">Charcoal tree</name>
    <name type="synonym">Celtis orientalis</name>
    <dbReference type="NCBI Taxonomy" id="63057"/>
    <lineage>
        <taxon>Eukaryota</taxon>
        <taxon>Viridiplantae</taxon>
        <taxon>Streptophyta</taxon>
        <taxon>Embryophyta</taxon>
        <taxon>Tracheophyta</taxon>
        <taxon>Spermatophyta</taxon>
        <taxon>Magnoliopsida</taxon>
        <taxon>eudicotyledons</taxon>
        <taxon>Gunneridae</taxon>
        <taxon>Pentapetalae</taxon>
        <taxon>rosids</taxon>
        <taxon>fabids</taxon>
        <taxon>Rosales</taxon>
        <taxon>Cannabaceae</taxon>
        <taxon>Trema</taxon>
    </lineage>
</organism>
<dbReference type="InParanoid" id="A0A2P5CRM9"/>
<dbReference type="EMBL" id="JXTC01000334">
    <property type="protein sequence ID" value="PON63704.1"/>
    <property type="molecule type" value="Genomic_DNA"/>
</dbReference>
<name>A0A2P5CRM9_TREOI</name>
<keyword evidence="4" id="KW-1185">Reference proteome</keyword>
<accession>A0A2P5CRM9</accession>
<keyword evidence="2" id="KW-0677">Repeat</keyword>
<evidence type="ECO:0000313" key="4">
    <source>
        <dbReference type="Proteomes" id="UP000237000"/>
    </source>
</evidence>
<dbReference type="InterPro" id="IPR002885">
    <property type="entry name" value="PPR_rpt"/>
</dbReference>
<dbReference type="Gene3D" id="1.25.40.10">
    <property type="entry name" value="Tetratricopeptide repeat domain"/>
    <property type="match status" value="1"/>
</dbReference>
<proteinExistence type="inferred from homology"/>
<dbReference type="InterPro" id="IPR011990">
    <property type="entry name" value="TPR-like_helical_dom_sf"/>
</dbReference>
<evidence type="ECO:0000313" key="3">
    <source>
        <dbReference type="EMBL" id="PON63704.1"/>
    </source>
</evidence>
<comment type="caution">
    <text evidence="3">The sequence shown here is derived from an EMBL/GenBank/DDBJ whole genome shotgun (WGS) entry which is preliminary data.</text>
</comment>
<dbReference type="Pfam" id="PF12854">
    <property type="entry name" value="PPR_1"/>
    <property type="match status" value="1"/>
</dbReference>
<gene>
    <name evidence="3" type="ORF">TorRG33x02_275660</name>
</gene>
<dbReference type="OrthoDB" id="185373at2759"/>
<dbReference type="NCBIfam" id="TIGR00756">
    <property type="entry name" value="PPR"/>
    <property type="match status" value="1"/>
</dbReference>
<reference evidence="4" key="1">
    <citation type="submission" date="2016-06" db="EMBL/GenBank/DDBJ databases">
        <title>Parallel loss of symbiosis genes in relatives of nitrogen-fixing non-legume Parasponia.</title>
        <authorList>
            <person name="Van Velzen R."/>
            <person name="Holmer R."/>
            <person name="Bu F."/>
            <person name="Rutten L."/>
            <person name="Van Zeijl A."/>
            <person name="Liu W."/>
            <person name="Santuari L."/>
            <person name="Cao Q."/>
            <person name="Sharma T."/>
            <person name="Shen D."/>
            <person name="Roswanjaya Y."/>
            <person name="Wardhani T."/>
            <person name="Kalhor M.S."/>
            <person name="Jansen J."/>
            <person name="Van den Hoogen J."/>
            <person name="Gungor B."/>
            <person name="Hartog M."/>
            <person name="Hontelez J."/>
            <person name="Verver J."/>
            <person name="Yang W.-C."/>
            <person name="Schijlen E."/>
            <person name="Repin R."/>
            <person name="Schilthuizen M."/>
            <person name="Schranz E."/>
            <person name="Heidstra R."/>
            <person name="Miyata K."/>
            <person name="Fedorova E."/>
            <person name="Kohlen W."/>
            <person name="Bisseling T."/>
            <person name="Smit S."/>
            <person name="Geurts R."/>
        </authorList>
    </citation>
    <scope>NUCLEOTIDE SEQUENCE [LARGE SCALE GENOMIC DNA]</scope>
    <source>
        <strain evidence="4">cv. RG33-2</strain>
    </source>
</reference>
<evidence type="ECO:0000256" key="2">
    <source>
        <dbReference type="ARBA" id="ARBA00022737"/>
    </source>
</evidence>
<dbReference type="PANTHER" id="PTHR47941">
    <property type="entry name" value="PENTATRICOPEPTIDE REPEAT-CONTAINING PROTEIN 3, MITOCHONDRIAL"/>
    <property type="match status" value="1"/>
</dbReference>
<dbReference type="STRING" id="63057.A0A2P5CRM9"/>